<dbReference type="InterPro" id="IPR001870">
    <property type="entry name" value="B30.2/SPRY"/>
</dbReference>
<dbReference type="Pfam" id="PF00643">
    <property type="entry name" value="zf-B_box"/>
    <property type="match status" value="1"/>
</dbReference>
<dbReference type="InterPro" id="IPR003877">
    <property type="entry name" value="SPRY_dom"/>
</dbReference>
<evidence type="ECO:0000256" key="5">
    <source>
        <dbReference type="ARBA" id="ARBA00022859"/>
    </source>
</evidence>
<name>A0A1A7X4V4_9TELE</name>
<dbReference type="Pfam" id="PF13445">
    <property type="entry name" value="zf-RING_UBOX"/>
    <property type="match status" value="1"/>
</dbReference>
<dbReference type="GO" id="GO:0005737">
    <property type="term" value="C:cytoplasm"/>
    <property type="evidence" value="ECO:0007669"/>
    <property type="project" value="UniProtKB-ARBA"/>
</dbReference>
<dbReference type="PRINTS" id="PR01407">
    <property type="entry name" value="BUTYPHLNCDUF"/>
</dbReference>
<dbReference type="PROSITE" id="PS50188">
    <property type="entry name" value="B302_SPRY"/>
    <property type="match status" value="1"/>
</dbReference>
<dbReference type="SUPFAM" id="SSF57845">
    <property type="entry name" value="B-box zinc-binding domain"/>
    <property type="match status" value="1"/>
</dbReference>
<dbReference type="SMART" id="SM00184">
    <property type="entry name" value="RING"/>
    <property type="match status" value="1"/>
</dbReference>
<dbReference type="GO" id="GO:0008270">
    <property type="term" value="F:zinc ion binding"/>
    <property type="evidence" value="ECO:0007669"/>
    <property type="project" value="UniProtKB-KW"/>
</dbReference>
<evidence type="ECO:0000256" key="6">
    <source>
        <dbReference type="PROSITE-ProRule" id="PRU00024"/>
    </source>
</evidence>
<feature type="domain" description="B box-type" evidence="9">
    <location>
        <begin position="147"/>
        <end position="183"/>
    </location>
</feature>
<dbReference type="PANTHER" id="PTHR25465:SF32">
    <property type="entry name" value="BLOODTHIRSTY-RELATED GENE FAMILY, MEMBER 16 ISOFORM X1-RELATED"/>
    <property type="match status" value="1"/>
</dbReference>
<evidence type="ECO:0000259" key="8">
    <source>
        <dbReference type="PROSITE" id="PS50089"/>
    </source>
</evidence>
<dbReference type="GO" id="GO:0045087">
    <property type="term" value="P:innate immune response"/>
    <property type="evidence" value="ECO:0007669"/>
    <property type="project" value="UniProtKB-KW"/>
</dbReference>
<evidence type="ECO:0000256" key="7">
    <source>
        <dbReference type="SAM" id="Coils"/>
    </source>
</evidence>
<evidence type="ECO:0000256" key="2">
    <source>
        <dbReference type="ARBA" id="ARBA00022723"/>
    </source>
</evidence>
<dbReference type="Gene3D" id="2.60.120.920">
    <property type="match status" value="1"/>
</dbReference>
<dbReference type="Pfam" id="PF25600">
    <property type="entry name" value="TRIM_CC"/>
    <property type="match status" value="1"/>
</dbReference>
<keyword evidence="1" id="KW-0399">Innate immunity</keyword>
<dbReference type="CDD" id="cd19769">
    <property type="entry name" value="Bbox2_TRIM16-like"/>
    <property type="match status" value="1"/>
</dbReference>
<dbReference type="SMART" id="SM00449">
    <property type="entry name" value="SPRY"/>
    <property type="match status" value="1"/>
</dbReference>
<feature type="domain" description="B30.2/SPRY" evidence="10">
    <location>
        <begin position="356"/>
        <end position="549"/>
    </location>
</feature>
<reference evidence="11" key="2">
    <citation type="submission" date="2016-06" db="EMBL/GenBank/DDBJ databases">
        <title>The genome of a short-lived fish provides insights into sex chromosome evolution and the genetic control of aging.</title>
        <authorList>
            <person name="Reichwald K."/>
            <person name="Felder M."/>
            <person name="Petzold A."/>
            <person name="Koch P."/>
            <person name="Groth M."/>
            <person name="Platzer M."/>
        </authorList>
    </citation>
    <scope>NUCLEOTIDE SEQUENCE</scope>
    <source>
        <tissue evidence="11">Brain</tissue>
    </source>
</reference>
<dbReference type="InterPro" id="IPR003879">
    <property type="entry name" value="Butyrophylin_SPRY"/>
</dbReference>
<dbReference type="Gene3D" id="3.30.40.10">
    <property type="entry name" value="Zinc/RING finger domain, C3HC4 (zinc finger)"/>
    <property type="match status" value="1"/>
</dbReference>
<feature type="domain" description="RING-type" evidence="8">
    <location>
        <begin position="15"/>
        <end position="55"/>
    </location>
</feature>
<dbReference type="InterPro" id="IPR006574">
    <property type="entry name" value="PRY"/>
</dbReference>
<dbReference type="InterPro" id="IPR043136">
    <property type="entry name" value="B30.2/SPRY_sf"/>
</dbReference>
<sequence>MASGSSLLSEDEFLCPICLEVFNRPVSTPCGHNFCMSCITSYWSNAAKCWCPVCKETFTRQPNLKVNTFISGLTSHFRSLHVTNIPIQSSGSVVQCDFCTDPRNAANKSCLECLSSYCNDHLESHYTDSTLRRHTLVGPVANLVDNVCKEHHKLLKLFCRDDNVVLCDVCVGSHHTNHDVVPVQLGYNNVQDMLGELETKVQRKIQERLQKVQNMRTSVDKSKREAQEVMAKGTQDLSELVFEMEKVQAKLIRVVEEKQKTADEEAEGLITQMEKEICDLKETATKLEKLKRSKDKLSFLQSYQNQSLLPPTMDLSAFSFTKHLEMQHMHTSFRRSLSQLRTLMSKMNEEINRFSNSADASNDVTLRYMQQHEVNIVLDPETAHPLLSVSPDGKRVWYNSGTGLWGNQILRPNTFTVHLAALGQRGFSSCKFYFEVFVGQKTEWCLGVATASIQKNGAMVRNSGCGLWSIWFLMDKFETFSSPGVSVHEGKVEKVGVFVDWDGGEISFFDVVKATPIYSFTECLFSEELYPYFNPCDNEYGSNLGPMIIVPVGSAE</sequence>
<gene>
    <name evidence="11" type="primary">Nfu_g_1_023007</name>
</gene>
<dbReference type="SUPFAM" id="SSF49899">
    <property type="entry name" value="Concanavalin A-like lectins/glucanases"/>
    <property type="match status" value="1"/>
</dbReference>
<dbReference type="InterPro" id="IPR001841">
    <property type="entry name" value="Znf_RING"/>
</dbReference>
<keyword evidence="4" id="KW-0862">Zinc</keyword>
<dbReference type="InterPro" id="IPR013083">
    <property type="entry name" value="Znf_RING/FYVE/PHD"/>
</dbReference>
<dbReference type="Pfam" id="PF13765">
    <property type="entry name" value="PRY"/>
    <property type="match status" value="1"/>
</dbReference>
<dbReference type="AlphaFoldDB" id="A0A1A7X4V4"/>
<reference evidence="11" key="1">
    <citation type="submission" date="2016-05" db="EMBL/GenBank/DDBJ databases">
        <authorList>
            <person name="Lavstsen T."/>
            <person name="Jespersen J.S."/>
        </authorList>
    </citation>
    <scope>NUCLEOTIDE SEQUENCE</scope>
    <source>
        <tissue evidence="11">Brain</tissue>
    </source>
</reference>
<dbReference type="InterPro" id="IPR051051">
    <property type="entry name" value="E3_ubiq-ligase_TRIM/RNF"/>
</dbReference>
<keyword evidence="7" id="KW-0175">Coiled coil</keyword>
<dbReference type="InterPro" id="IPR027370">
    <property type="entry name" value="Znf-RING_euk"/>
</dbReference>
<dbReference type="PROSITE" id="PS50119">
    <property type="entry name" value="ZF_BBOX"/>
    <property type="match status" value="1"/>
</dbReference>
<keyword evidence="2" id="KW-0479">Metal-binding</keyword>
<evidence type="ECO:0000256" key="1">
    <source>
        <dbReference type="ARBA" id="ARBA00022588"/>
    </source>
</evidence>
<proteinExistence type="predicted"/>
<keyword evidence="3 6" id="KW-0863">Zinc-finger</keyword>
<dbReference type="Gene3D" id="4.10.830.40">
    <property type="match status" value="1"/>
</dbReference>
<evidence type="ECO:0000256" key="4">
    <source>
        <dbReference type="ARBA" id="ARBA00022833"/>
    </source>
</evidence>
<evidence type="ECO:0000313" key="11">
    <source>
        <dbReference type="EMBL" id="SBP13066.1"/>
    </source>
</evidence>
<dbReference type="InterPro" id="IPR000315">
    <property type="entry name" value="Znf_B-box"/>
</dbReference>
<evidence type="ECO:0000259" key="10">
    <source>
        <dbReference type="PROSITE" id="PS50188"/>
    </source>
</evidence>
<keyword evidence="5" id="KW-0391">Immunity</keyword>
<feature type="coiled-coil region" evidence="7">
    <location>
        <begin position="187"/>
        <end position="293"/>
    </location>
</feature>
<protein>
    <submittedName>
        <fullName evidence="11">Uncharacterized protein</fullName>
    </submittedName>
</protein>
<accession>A0A1A7X4V4</accession>
<dbReference type="InterPro" id="IPR013320">
    <property type="entry name" value="ConA-like_dom_sf"/>
</dbReference>
<dbReference type="Gene3D" id="3.30.160.60">
    <property type="entry name" value="Classic Zinc Finger"/>
    <property type="match status" value="1"/>
</dbReference>
<dbReference type="PANTHER" id="PTHR25465">
    <property type="entry name" value="B-BOX DOMAIN CONTAINING"/>
    <property type="match status" value="1"/>
</dbReference>
<dbReference type="SMART" id="SM00589">
    <property type="entry name" value="PRY"/>
    <property type="match status" value="1"/>
</dbReference>
<dbReference type="SMART" id="SM00336">
    <property type="entry name" value="BBOX"/>
    <property type="match status" value="2"/>
</dbReference>
<organism evidence="11">
    <name type="scientific">Iconisemion striatum</name>
    <dbReference type="NCBI Taxonomy" id="60296"/>
    <lineage>
        <taxon>Eukaryota</taxon>
        <taxon>Metazoa</taxon>
        <taxon>Chordata</taxon>
        <taxon>Craniata</taxon>
        <taxon>Vertebrata</taxon>
        <taxon>Euteleostomi</taxon>
        <taxon>Actinopterygii</taxon>
        <taxon>Neopterygii</taxon>
        <taxon>Teleostei</taxon>
        <taxon>Neoteleostei</taxon>
        <taxon>Acanthomorphata</taxon>
        <taxon>Ovalentaria</taxon>
        <taxon>Atherinomorphae</taxon>
        <taxon>Cyprinodontiformes</taxon>
        <taxon>Nothobranchiidae</taxon>
        <taxon>Iconisemion</taxon>
    </lineage>
</organism>
<dbReference type="SUPFAM" id="SSF57850">
    <property type="entry name" value="RING/U-box"/>
    <property type="match status" value="1"/>
</dbReference>
<dbReference type="EMBL" id="HADW01011666">
    <property type="protein sequence ID" value="SBP13066.1"/>
    <property type="molecule type" value="Transcribed_RNA"/>
</dbReference>
<dbReference type="InterPro" id="IPR058030">
    <property type="entry name" value="TRIM8/14/16/25/29/45/65_CC"/>
</dbReference>
<evidence type="ECO:0000256" key="3">
    <source>
        <dbReference type="ARBA" id="ARBA00022771"/>
    </source>
</evidence>
<dbReference type="PROSITE" id="PS50089">
    <property type="entry name" value="ZF_RING_2"/>
    <property type="match status" value="1"/>
</dbReference>
<dbReference type="InterPro" id="IPR017907">
    <property type="entry name" value="Znf_RING_CS"/>
</dbReference>
<evidence type="ECO:0000259" key="9">
    <source>
        <dbReference type="PROSITE" id="PS50119"/>
    </source>
</evidence>
<dbReference type="Pfam" id="PF00622">
    <property type="entry name" value="SPRY"/>
    <property type="match status" value="1"/>
</dbReference>
<dbReference type="PROSITE" id="PS00518">
    <property type="entry name" value="ZF_RING_1"/>
    <property type="match status" value="1"/>
</dbReference>